<dbReference type="GO" id="GO:0016491">
    <property type="term" value="F:oxidoreductase activity"/>
    <property type="evidence" value="ECO:0007669"/>
    <property type="project" value="UniProtKB-KW"/>
</dbReference>
<keyword evidence="3" id="KW-0560">Oxidoreductase</keyword>
<dbReference type="InterPro" id="IPR051911">
    <property type="entry name" value="SDR_oxidoreductase"/>
</dbReference>
<dbReference type="PRINTS" id="PR00080">
    <property type="entry name" value="SDRFAMILY"/>
</dbReference>
<evidence type="ECO:0000313" key="5">
    <source>
        <dbReference type="EMBL" id="KAK3387994.1"/>
    </source>
</evidence>
<evidence type="ECO:0000256" key="3">
    <source>
        <dbReference type="ARBA" id="ARBA00023002"/>
    </source>
</evidence>
<dbReference type="AlphaFoldDB" id="A0AAE0NUP1"/>
<dbReference type="Proteomes" id="UP001285441">
    <property type="component" value="Unassembled WGS sequence"/>
</dbReference>
<keyword evidence="2" id="KW-0521">NADP</keyword>
<dbReference type="InterPro" id="IPR020904">
    <property type="entry name" value="Sc_DH/Rdtase_CS"/>
</dbReference>
<dbReference type="SUPFAM" id="SSF51735">
    <property type="entry name" value="NAD(P)-binding Rossmann-fold domains"/>
    <property type="match status" value="1"/>
</dbReference>
<comment type="caution">
    <text evidence="5">The sequence shown here is derived from an EMBL/GenBank/DDBJ whole genome shotgun (WGS) entry which is preliminary data.</text>
</comment>
<protein>
    <recommendedName>
        <fullName evidence="7">Oxidoreductase</fullName>
    </recommendedName>
</protein>
<name>A0AAE0NUP1_9PEZI</name>
<dbReference type="PANTHER" id="PTHR43976">
    <property type="entry name" value="SHORT CHAIN DEHYDROGENASE"/>
    <property type="match status" value="1"/>
</dbReference>
<sequence>MGKITPRVWHITGANTGFGLELALKALKEGDRVVAAVRTPSKVPDSLRVDSVKVLQFDLSFSQADMNAYAKKAVDAFGGIDVLVNNAGYAYMGAIEETEDEQVKKQFDINVLGILRTIRAFLPTLRTQGSGLIMNLSSIGGLHGYPSNGVYCATKFALEGITEALAAEVTPFGVSAVIVEPGYFRTSFLSSVAATGGGGDNLAPENPAYEGTVAHEARAAFTAFNGKQRGNPVEGAARMWEYATGEGLFKGKEKLLRLPLGSDTGAQMRALSEDLAKTADYYEDVWASTDFSE</sequence>
<comment type="similarity">
    <text evidence="1 4">Belongs to the short-chain dehydrogenases/reductases (SDR) family.</text>
</comment>
<dbReference type="EMBL" id="JAULSW010000003">
    <property type="protein sequence ID" value="KAK3387994.1"/>
    <property type="molecule type" value="Genomic_DNA"/>
</dbReference>
<dbReference type="Pfam" id="PF00106">
    <property type="entry name" value="adh_short"/>
    <property type="match status" value="1"/>
</dbReference>
<dbReference type="PROSITE" id="PS00061">
    <property type="entry name" value="ADH_SHORT"/>
    <property type="match status" value="1"/>
</dbReference>
<dbReference type="PRINTS" id="PR00081">
    <property type="entry name" value="GDHRDH"/>
</dbReference>
<dbReference type="CDD" id="cd05374">
    <property type="entry name" value="17beta-HSD-like_SDR_c"/>
    <property type="match status" value="1"/>
</dbReference>
<gene>
    <name evidence="5" type="ORF">B0H63DRAFT_413309</name>
</gene>
<dbReference type="InterPro" id="IPR036291">
    <property type="entry name" value="NAD(P)-bd_dom_sf"/>
</dbReference>
<accession>A0AAE0NUP1</accession>
<proteinExistence type="inferred from homology"/>
<keyword evidence="6" id="KW-1185">Reference proteome</keyword>
<reference evidence="5" key="2">
    <citation type="submission" date="2023-06" db="EMBL/GenBank/DDBJ databases">
        <authorList>
            <consortium name="Lawrence Berkeley National Laboratory"/>
            <person name="Haridas S."/>
            <person name="Hensen N."/>
            <person name="Bonometti L."/>
            <person name="Westerberg I."/>
            <person name="Brannstrom I.O."/>
            <person name="Guillou S."/>
            <person name="Cros-Aarteil S."/>
            <person name="Calhoun S."/>
            <person name="Kuo A."/>
            <person name="Mondo S."/>
            <person name="Pangilinan J."/>
            <person name="Riley R."/>
            <person name="LaButti K."/>
            <person name="Andreopoulos B."/>
            <person name="Lipzen A."/>
            <person name="Chen C."/>
            <person name="Yanf M."/>
            <person name="Daum C."/>
            <person name="Ng V."/>
            <person name="Clum A."/>
            <person name="Steindorff A."/>
            <person name="Ohm R."/>
            <person name="Martin F."/>
            <person name="Silar P."/>
            <person name="Natvig D."/>
            <person name="Lalanne C."/>
            <person name="Gautier V."/>
            <person name="Ament-velasquez S.L."/>
            <person name="Kruys A."/>
            <person name="Hutchinson M.I."/>
            <person name="Powell A.J."/>
            <person name="Barry K."/>
            <person name="Miller A.N."/>
            <person name="Grigoriev I.V."/>
            <person name="Debuchy R."/>
            <person name="Gladieux P."/>
            <person name="Thoren M.H."/>
            <person name="Johannesson H."/>
        </authorList>
    </citation>
    <scope>NUCLEOTIDE SEQUENCE</scope>
    <source>
        <strain evidence="5">CBS 232.78</strain>
    </source>
</reference>
<evidence type="ECO:0000256" key="2">
    <source>
        <dbReference type="ARBA" id="ARBA00022857"/>
    </source>
</evidence>
<evidence type="ECO:0008006" key="7">
    <source>
        <dbReference type="Google" id="ProtNLM"/>
    </source>
</evidence>
<dbReference type="PANTHER" id="PTHR43976:SF16">
    <property type="entry name" value="SHORT-CHAIN DEHYDROGENASE_REDUCTASE FAMILY PROTEIN"/>
    <property type="match status" value="1"/>
</dbReference>
<evidence type="ECO:0000256" key="1">
    <source>
        <dbReference type="ARBA" id="ARBA00006484"/>
    </source>
</evidence>
<reference evidence="5" key="1">
    <citation type="journal article" date="2023" name="Mol. Phylogenet. Evol.">
        <title>Genome-scale phylogeny and comparative genomics of the fungal order Sordariales.</title>
        <authorList>
            <person name="Hensen N."/>
            <person name="Bonometti L."/>
            <person name="Westerberg I."/>
            <person name="Brannstrom I.O."/>
            <person name="Guillou S."/>
            <person name="Cros-Aarteil S."/>
            <person name="Calhoun S."/>
            <person name="Haridas S."/>
            <person name="Kuo A."/>
            <person name="Mondo S."/>
            <person name="Pangilinan J."/>
            <person name="Riley R."/>
            <person name="LaButti K."/>
            <person name="Andreopoulos B."/>
            <person name="Lipzen A."/>
            <person name="Chen C."/>
            <person name="Yan M."/>
            <person name="Daum C."/>
            <person name="Ng V."/>
            <person name="Clum A."/>
            <person name="Steindorff A."/>
            <person name="Ohm R.A."/>
            <person name="Martin F."/>
            <person name="Silar P."/>
            <person name="Natvig D.O."/>
            <person name="Lalanne C."/>
            <person name="Gautier V."/>
            <person name="Ament-Velasquez S.L."/>
            <person name="Kruys A."/>
            <person name="Hutchinson M.I."/>
            <person name="Powell A.J."/>
            <person name="Barry K."/>
            <person name="Miller A.N."/>
            <person name="Grigoriev I.V."/>
            <person name="Debuchy R."/>
            <person name="Gladieux P."/>
            <person name="Hiltunen Thoren M."/>
            <person name="Johannesson H."/>
        </authorList>
    </citation>
    <scope>NUCLEOTIDE SEQUENCE</scope>
    <source>
        <strain evidence="5">CBS 232.78</strain>
    </source>
</reference>
<evidence type="ECO:0000256" key="4">
    <source>
        <dbReference type="RuleBase" id="RU000363"/>
    </source>
</evidence>
<evidence type="ECO:0000313" key="6">
    <source>
        <dbReference type="Proteomes" id="UP001285441"/>
    </source>
</evidence>
<dbReference type="InterPro" id="IPR002347">
    <property type="entry name" value="SDR_fam"/>
</dbReference>
<organism evidence="5 6">
    <name type="scientific">Podospora didyma</name>
    <dbReference type="NCBI Taxonomy" id="330526"/>
    <lineage>
        <taxon>Eukaryota</taxon>
        <taxon>Fungi</taxon>
        <taxon>Dikarya</taxon>
        <taxon>Ascomycota</taxon>
        <taxon>Pezizomycotina</taxon>
        <taxon>Sordariomycetes</taxon>
        <taxon>Sordariomycetidae</taxon>
        <taxon>Sordariales</taxon>
        <taxon>Podosporaceae</taxon>
        <taxon>Podospora</taxon>
    </lineage>
</organism>
<dbReference type="Gene3D" id="3.40.50.720">
    <property type="entry name" value="NAD(P)-binding Rossmann-like Domain"/>
    <property type="match status" value="1"/>
</dbReference>